<feature type="region of interest" description="Disordered" evidence="1">
    <location>
        <begin position="283"/>
        <end position="539"/>
    </location>
</feature>
<organism evidence="4 5">
    <name type="scientific">Phlyctema vagabunda</name>
    <dbReference type="NCBI Taxonomy" id="108571"/>
    <lineage>
        <taxon>Eukaryota</taxon>
        <taxon>Fungi</taxon>
        <taxon>Dikarya</taxon>
        <taxon>Ascomycota</taxon>
        <taxon>Pezizomycotina</taxon>
        <taxon>Leotiomycetes</taxon>
        <taxon>Helotiales</taxon>
        <taxon>Dermateaceae</taxon>
        <taxon>Phlyctema</taxon>
    </lineage>
</organism>
<feature type="compositionally biased region" description="Basic and acidic residues" evidence="1">
    <location>
        <begin position="364"/>
        <end position="381"/>
    </location>
</feature>
<feature type="transmembrane region" description="Helical" evidence="2">
    <location>
        <begin position="549"/>
        <end position="566"/>
    </location>
</feature>
<feature type="compositionally biased region" description="Pro residues" evidence="1">
    <location>
        <begin position="516"/>
        <end position="536"/>
    </location>
</feature>
<keyword evidence="3" id="KW-0732">Signal</keyword>
<feature type="signal peptide" evidence="3">
    <location>
        <begin position="1"/>
        <end position="20"/>
    </location>
</feature>
<keyword evidence="2" id="KW-1133">Transmembrane helix</keyword>
<feature type="compositionally biased region" description="Acidic residues" evidence="1">
    <location>
        <begin position="686"/>
        <end position="699"/>
    </location>
</feature>
<gene>
    <name evidence="4" type="ORF">PVAG01_10022</name>
</gene>
<evidence type="ECO:0000256" key="1">
    <source>
        <dbReference type="SAM" id="MobiDB-lite"/>
    </source>
</evidence>
<dbReference type="Proteomes" id="UP001629113">
    <property type="component" value="Unassembled WGS sequence"/>
</dbReference>
<feature type="compositionally biased region" description="Polar residues" evidence="1">
    <location>
        <begin position="714"/>
        <end position="729"/>
    </location>
</feature>
<evidence type="ECO:0000256" key="2">
    <source>
        <dbReference type="SAM" id="Phobius"/>
    </source>
</evidence>
<comment type="caution">
    <text evidence="4">The sequence shown here is derived from an EMBL/GenBank/DDBJ whole genome shotgun (WGS) entry which is preliminary data.</text>
</comment>
<feature type="chain" id="PRO_5046617969" evidence="3">
    <location>
        <begin position="21"/>
        <end position="739"/>
    </location>
</feature>
<feature type="compositionally biased region" description="Basic and acidic residues" evidence="1">
    <location>
        <begin position="456"/>
        <end position="500"/>
    </location>
</feature>
<protein>
    <submittedName>
        <fullName evidence="4">Uncharacterized protein</fullName>
    </submittedName>
</protein>
<feature type="compositionally biased region" description="Basic and acidic residues" evidence="1">
    <location>
        <begin position="168"/>
        <end position="197"/>
    </location>
</feature>
<feature type="region of interest" description="Disordered" evidence="1">
    <location>
        <begin position="162"/>
        <end position="207"/>
    </location>
</feature>
<proteinExistence type="predicted"/>
<reference evidence="4 5" key="1">
    <citation type="submission" date="2024-06" db="EMBL/GenBank/DDBJ databases">
        <title>Complete genome of Phlyctema vagabunda strain 19-DSS-EL-015.</title>
        <authorList>
            <person name="Fiorenzani C."/>
        </authorList>
    </citation>
    <scope>NUCLEOTIDE SEQUENCE [LARGE SCALE GENOMIC DNA]</scope>
    <source>
        <strain evidence="4 5">19-DSS-EL-015</strain>
    </source>
</reference>
<feature type="region of interest" description="Disordered" evidence="1">
    <location>
        <begin position="662"/>
        <end position="739"/>
    </location>
</feature>
<accession>A0ABR4P4S2</accession>
<evidence type="ECO:0000256" key="3">
    <source>
        <dbReference type="SAM" id="SignalP"/>
    </source>
</evidence>
<evidence type="ECO:0000313" key="4">
    <source>
        <dbReference type="EMBL" id="KAL3418306.1"/>
    </source>
</evidence>
<sequence length="739" mass="81924">MRGLGRATLLLAPTLVSTLAVPSPSQSWDDDRDVDQSFASFIVDPRQSRSPDDWSARPLNFRLDVRPSVEACGYGNVTLDGQVLPQTKEDGVWAGKGPVNIGGKSIVVASWVFSCNKVDDVPSSQLLKFKVEFLDGKPLADVGFTALFRQHERTEIIKIGKTLSLPSKSEHSHHDGLTTDDGPHGPHGPSHNDEGKRPHGRPQSFEDDMRELHWMRSQMRELEWMIFEKEQALFEKSLNHQDEDIRKCDSLKCVLRTTMAKAKGAVDHAVGRLTGSDEFIRDFHGRAHAPPSDIGKEHHGKHGNHTHGAPGSNSTRPHPPHHFLPICRFPPPRNWPPHHPGKGPHHGPPGPPRPHGKGPGSHHGPPDHDFQPDWEEHDHYRGPPGPPPNWGQEDHRRPHSPPGPPPNWGDHESHRGPPGPPPFHHGGPEFDDEPSSPFHQGNPGDQPGRRPPQLEPEQRRPMEQDQHHGPPHDDHEMHSWADDEQEHPEVHEDDRHHHDGPPPPGHGPDGGFEGPSPRPPPPGPKHGPGGGPLPPPGHHRSRLMMTLHIFKWTVVGFLASILLAALHKRTCSSSKSAEHHARREKRELRRAYRRHVHKTAINRLMARMTGDDSDFDDGEEKYRSEGQQLMHDAEDGMSTTISEEIVQFQNAASVVGQMVDAPQRPPSITISQHDGTSPPHILSDDLYSEELPAYEDNDGSEASSFIADGFRYTPGSSDYSPAQSSNGSVSDILGVDTKQ</sequence>
<keyword evidence="5" id="KW-1185">Reference proteome</keyword>
<evidence type="ECO:0000313" key="5">
    <source>
        <dbReference type="Proteomes" id="UP001629113"/>
    </source>
</evidence>
<name>A0ABR4P4S2_9HELO</name>
<feature type="compositionally biased region" description="Pro residues" evidence="1">
    <location>
        <begin position="328"/>
        <end position="338"/>
    </location>
</feature>
<feature type="compositionally biased region" description="Polar residues" evidence="1">
    <location>
        <begin position="666"/>
        <end position="675"/>
    </location>
</feature>
<keyword evidence="2" id="KW-0472">Membrane</keyword>
<dbReference type="EMBL" id="JBFCZG010000009">
    <property type="protein sequence ID" value="KAL3418306.1"/>
    <property type="molecule type" value="Genomic_DNA"/>
</dbReference>
<keyword evidence="2" id="KW-0812">Transmembrane</keyword>